<reference evidence="1 4" key="3">
    <citation type="journal article" date="2017" name="Nat. Microbiol.">
        <title>Natural product diversity associated with the nematode symbionts Photorhabdus and Xenorhabdus.</title>
        <authorList>
            <person name="Tobias N.J."/>
            <person name="Wolff H."/>
            <person name="Djahanschiri B."/>
            <person name="Grundmann F."/>
            <person name="Kronenwerth M."/>
            <person name="Shi Y.M."/>
            <person name="Simonyi S."/>
            <person name="Grun P."/>
            <person name="Shapiro-Ilan D."/>
            <person name="Pidot S.J."/>
            <person name="Stinear T.P."/>
            <person name="Ebersberger I."/>
            <person name="Bode H.B."/>
        </authorList>
    </citation>
    <scope>NUCLEOTIDE SEQUENCE [LARGE SCALE GENOMIC DNA]</scope>
    <source>
        <strain evidence="1 4">DSM 17908</strain>
    </source>
</reference>
<dbReference type="Proteomes" id="UP000198919">
    <property type="component" value="Unassembled WGS sequence"/>
</dbReference>
<gene>
    <name evidence="2" type="ORF">SAMN05421680_1024</name>
    <name evidence="1" type="ORF">Xmau_00408</name>
</gene>
<protein>
    <submittedName>
        <fullName evidence="2">Uncharacterized protein</fullName>
    </submittedName>
</protein>
<evidence type="ECO:0000313" key="1">
    <source>
        <dbReference type="EMBL" id="PHM46015.1"/>
    </source>
</evidence>
<proteinExistence type="predicted"/>
<dbReference type="EMBL" id="FORG01000002">
    <property type="protein sequence ID" value="SFI52190.1"/>
    <property type="molecule type" value="Genomic_DNA"/>
</dbReference>
<keyword evidence="4" id="KW-1185">Reference proteome</keyword>
<evidence type="ECO:0000313" key="2">
    <source>
        <dbReference type="EMBL" id="SFI52190.1"/>
    </source>
</evidence>
<organism evidence="2 3">
    <name type="scientific">Xenorhabdus mauleonii</name>
    <dbReference type="NCBI Taxonomy" id="351675"/>
    <lineage>
        <taxon>Bacteria</taxon>
        <taxon>Pseudomonadati</taxon>
        <taxon>Pseudomonadota</taxon>
        <taxon>Gammaproteobacteria</taxon>
        <taxon>Enterobacterales</taxon>
        <taxon>Morganellaceae</taxon>
        <taxon>Xenorhabdus</taxon>
    </lineage>
</organism>
<dbReference type="EMBL" id="NITY01000001">
    <property type="protein sequence ID" value="PHM46015.1"/>
    <property type="molecule type" value="Genomic_DNA"/>
</dbReference>
<evidence type="ECO:0000313" key="3">
    <source>
        <dbReference type="Proteomes" id="UP000198919"/>
    </source>
</evidence>
<reference evidence="3" key="1">
    <citation type="submission" date="2016-10" db="EMBL/GenBank/DDBJ databases">
        <authorList>
            <person name="Varghese N."/>
            <person name="Submissions S."/>
        </authorList>
    </citation>
    <scope>NUCLEOTIDE SEQUENCE [LARGE SCALE GENOMIC DNA]</scope>
    <source>
        <strain evidence="3">DSM 17908</strain>
    </source>
</reference>
<reference evidence="2" key="2">
    <citation type="submission" date="2016-10" db="EMBL/GenBank/DDBJ databases">
        <authorList>
            <person name="de Groot N.N."/>
        </authorList>
    </citation>
    <scope>NUCLEOTIDE SEQUENCE [LARGE SCALE GENOMIC DNA]</scope>
    <source>
        <strain evidence="2">DSM 17908</strain>
    </source>
</reference>
<sequence>MVEKMKDIKSIDEQQKLELVFMPSLISILVHLQEKKGSLLTQEEVEEIRDKAVCITVPTEVHEKIEEERGFSDINPDFVWIEWLDYLGILEECLTATKK</sequence>
<dbReference type="Proteomes" id="UP000224607">
    <property type="component" value="Unassembled WGS sequence"/>
</dbReference>
<dbReference type="AlphaFoldDB" id="A0A1I3IWE3"/>
<name>A0A1I3IWE3_9GAMM</name>
<evidence type="ECO:0000313" key="4">
    <source>
        <dbReference type="Proteomes" id="UP000224607"/>
    </source>
</evidence>
<accession>A0A1I3IWE3</accession>